<dbReference type="GO" id="GO:0000724">
    <property type="term" value="P:double-strand break repair via homologous recombination"/>
    <property type="evidence" value="ECO:0007669"/>
    <property type="project" value="TreeGrafter"/>
</dbReference>
<dbReference type="InterPro" id="IPR028032">
    <property type="entry name" value="DUF4503"/>
</dbReference>
<comment type="caution">
    <text evidence="2">The sequence shown here is derived from an EMBL/GenBank/DDBJ whole genome shotgun (WGS) entry which is preliminary data.</text>
</comment>
<dbReference type="GO" id="GO:0005654">
    <property type="term" value="C:nucleoplasm"/>
    <property type="evidence" value="ECO:0007669"/>
    <property type="project" value="TreeGrafter"/>
</dbReference>
<organism evidence="2 3">
    <name type="scientific">Armadillidium nasatum</name>
    <dbReference type="NCBI Taxonomy" id="96803"/>
    <lineage>
        <taxon>Eukaryota</taxon>
        <taxon>Metazoa</taxon>
        <taxon>Ecdysozoa</taxon>
        <taxon>Arthropoda</taxon>
        <taxon>Crustacea</taxon>
        <taxon>Multicrustacea</taxon>
        <taxon>Malacostraca</taxon>
        <taxon>Eumalacostraca</taxon>
        <taxon>Peracarida</taxon>
        <taxon>Isopoda</taxon>
        <taxon>Oniscidea</taxon>
        <taxon>Crinocheta</taxon>
        <taxon>Armadillidiidae</taxon>
        <taxon>Armadillidium</taxon>
    </lineage>
</organism>
<dbReference type="Proteomes" id="UP000326759">
    <property type="component" value="Unassembled WGS sequence"/>
</dbReference>
<dbReference type="OrthoDB" id="1914453at2759"/>
<gene>
    <name evidence="2" type="ORF">Anas_00377</name>
</gene>
<dbReference type="InterPro" id="IPR053054">
    <property type="entry name" value="DNA_repair-scaffolding"/>
</dbReference>
<evidence type="ECO:0000313" key="2">
    <source>
        <dbReference type="EMBL" id="KAB7494514.1"/>
    </source>
</evidence>
<dbReference type="GO" id="GO:0000228">
    <property type="term" value="C:nuclear chromosome"/>
    <property type="evidence" value="ECO:0007669"/>
    <property type="project" value="TreeGrafter"/>
</dbReference>
<feature type="domain" description="DUF4503" evidence="1">
    <location>
        <begin position="195"/>
        <end position="308"/>
    </location>
</feature>
<dbReference type="PANTHER" id="PTHR34347">
    <property type="entry name" value="DNA REPAIR-SCAFFOLDING PROTEIN SPIDR"/>
    <property type="match status" value="1"/>
</dbReference>
<evidence type="ECO:0000313" key="3">
    <source>
        <dbReference type="Proteomes" id="UP000326759"/>
    </source>
</evidence>
<accession>A0A5N5SKB2</accession>
<dbReference type="Pfam" id="PF14951">
    <property type="entry name" value="DUF4503"/>
    <property type="match status" value="1"/>
</dbReference>
<name>A0A5N5SKB2_9CRUS</name>
<dbReference type="GO" id="GO:0070202">
    <property type="term" value="P:regulation of establishment of protein localization to chromosome"/>
    <property type="evidence" value="ECO:0007669"/>
    <property type="project" value="TreeGrafter"/>
</dbReference>
<evidence type="ECO:0000259" key="1">
    <source>
        <dbReference type="Pfam" id="PF14951"/>
    </source>
</evidence>
<dbReference type="EMBL" id="SEYY01023955">
    <property type="protein sequence ID" value="KAB7494514.1"/>
    <property type="molecule type" value="Genomic_DNA"/>
</dbReference>
<keyword evidence="3" id="KW-1185">Reference proteome</keyword>
<proteinExistence type="predicted"/>
<reference evidence="2 3" key="1">
    <citation type="journal article" date="2019" name="PLoS Biol.">
        <title>Sex chromosomes control vertical transmission of feminizing Wolbachia symbionts in an isopod.</title>
        <authorList>
            <person name="Becking T."/>
            <person name="Chebbi M.A."/>
            <person name="Giraud I."/>
            <person name="Moumen B."/>
            <person name="Laverre T."/>
            <person name="Caubet Y."/>
            <person name="Peccoud J."/>
            <person name="Gilbert C."/>
            <person name="Cordaux R."/>
        </authorList>
    </citation>
    <scope>NUCLEOTIDE SEQUENCE [LARGE SCALE GENOMIC DNA]</scope>
    <source>
        <strain evidence="2">ANa2</strain>
        <tissue evidence="2">Whole body excluding digestive tract and cuticle</tissue>
    </source>
</reference>
<feature type="non-terminal residue" evidence="2">
    <location>
        <position position="1"/>
    </location>
</feature>
<protein>
    <recommendedName>
        <fullName evidence="1">DUF4503 domain-containing protein</fullName>
    </recommendedName>
</protein>
<dbReference type="PANTHER" id="PTHR34347:SF1">
    <property type="entry name" value="DNA REPAIR-SCAFFOLDING PROTEIN"/>
    <property type="match status" value="1"/>
</dbReference>
<dbReference type="AlphaFoldDB" id="A0A5N5SKB2"/>
<sequence length="328" mass="37293">NTCNKEIAYYLILGQDPSGTFAVLEIPNRPLKSTLESLIGNGLNTTRTLTHLSVQQRIVRSQDPDLFSLIHSLQEAYSEALQSKSQIFSLLRDETKPLQSFCYKFVVNLGQTIDYKIAESDAVDIVLPHWTLKDALIQMNGRRGIISVNILYYVHPNMYVQCRWEENSEIKRLVVTNSDSFPNWVNCDGTIMVSAIIEDVLILRGSIMIDKFSIIKKRKSEKLAIYMSDLLNVTLPLTLASEIHEIVSVQGFIKNVNTDTSLVWEECNICGNFDLHSITKDNIKCRTCLTENITAVRKYSLEAEIHTNNVDNEKAITVVKVRNFIFNI</sequence>